<dbReference type="Gene3D" id="3.40.50.720">
    <property type="entry name" value="NAD(P)-binding Rossmann-like Domain"/>
    <property type="match status" value="1"/>
</dbReference>
<evidence type="ECO:0000313" key="2">
    <source>
        <dbReference type="EMBL" id="OKH49483.1"/>
    </source>
</evidence>
<dbReference type="AlphaFoldDB" id="A0A1U7J820"/>
<dbReference type="SUPFAM" id="SSF51735">
    <property type="entry name" value="NAD(P)-binding Rossmann-fold domains"/>
    <property type="match status" value="1"/>
</dbReference>
<dbReference type="EMBL" id="MRCG01000003">
    <property type="protein sequence ID" value="OKH49483.1"/>
    <property type="molecule type" value="Genomic_DNA"/>
</dbReference>
<evidence type="ECO:0000259" key="1">
    <source>
        <dbReference type="Pfam" id="PF01370"/>
    </source>
</evidence>
<dbReference type="InterPro" id="IPR001509">
    <property type="entry name" value="Epimerase_deHydtase"/>
</dbReference>
<dbReference type="Proteomes" id="UP000185557">
    <property type="component" value="Unassembled WGS sequence"/>
</dbReference>
<keyword evidence="3" id="KW-1185">Reference proteome</keyword>
<dbReference type="Pfam" id="PF01370">
    <property type="entry name" value="Epimerase"/>
    <property type="match status" value="1"/>
</dbReference>
<proteinExistence type="predicted"/>
<evidence type="ECO:0000313" key="3">
    <source>
        <dbReference type="Proteomes" id="UP000185557"/>
    </source>
</evidence>
<gene>
    <name evidence="2" type="ORF">NIES30_06450</name>
</gene>
<protein>
    <recommendedName>
        <fullName evidence="1">NAD-dependent epimerase/dehydratase domain-containing protein</fullName>
    </recommendedName>
</protein>
<dbReference type="OrthoDB" id="9774199at2"/>
<organism evidence="2 3">
    <name type="scientific">Phormidium tenue NIES-30</name>
    <dbReference type="NCBI Taxonomy" id="549789"/>
    <lineage>
        <taxon>Bacteria</taxon>
        <taxon>Bacillati</taxon>
        <taxon>Cyanobacteriota</taxon>
        <taxon>Cyanophyceae</taxon>
        <taxon>Oscillatoriophycideae</taxon>
        <taxon>Oscillatoriales</taxon>
        <taxon>Oscillatoriaceae</taxon>
        <taxon>Phormidium</taxon>
    </lineage>
</organism>
<reference evidence="2 3" key="1">
    <citation type="submission" date="2016-11" db="EMBL/GenBank/DDBJ databases">
        <title>Draft Genome Sequences of Nine Cyanobacterial Strains from Diverse Habitats.</title>
        <authorList>
            <person name="Zhu T."/>
            <person name="Hou S."/>
            <person name="Lu X."/>
            <person name="Hess W.R."/>
        </authorList>
    </citation>
    <scope>NUCLEOTIDE SEQUENCE [LARGE SCALE GENOMIC DNA]</scope>
    <source>
        <strain evidence="2 3">NIES-30</strain>
    </source>
</reference>
<comment type="caution">
    <text evidence="2">The sequence shown here is derived from an EMBL/GenBank/DDBJ whole genome shotgun (WGS) entry which is preliminary data.</text>
</comment>
<accession>A0A1U7J820</accession>
<dbReference type="CDD" id="cd08946">
    <property type="entry name" value="SDR_e"/>
    <property type="match status" value="1"/>
</dbReference>
<sequence length="296" mass="32572">MEVCHNMPSSLLLTGTTGLLGRHLIRHLAATGANIHGIVRSQPKHLNPQVAYHTIDLSIDWSQSTLPKQVDTVIHLAQSDHFRDFPDKAPDIFQVNIASTARLLDYARKSGVKTFIYASSGGVYSNSHHPLHENSPIIPPGQLSYYLGSKLCGEVLVQSYAAYFQVIVLRFFFMYGPSQKRSMLIPRLMDSVKQGRPVILQGPEGLHLNPVHVEDAAAATVAAMTIPESATFNIAGPDVLSLRQIVEAMGEFLKMPPCFDTIDQEPHDLIGDNTAMKTTLVAPTRHMKDSLTDVEV</sequence>
<feature type="domain" description="NAD-dependent epimerase/dehydratase" evidence="1">
    <location>
        <begin position="12"/>
        <end position="235"/>
    </location>
</feature>
<dbReference type="InterPro" id="IPR050177">
    <property type="entry name" value="Lipid_A_modif_metabolic_enz"/>
</dbReference>
<dbReference type="PANTHER" id="PTHR43245">
    <property type="entry name" value="BIFUNCTIONAL POLYMYXIN RESISTANCE PROTEIN ARNA"/>
    <property type="match status" value="1"/>
</dbReference>
<dbReference type="STRING" id="549789.NIES30_06450"/>
<dbReference type="InterPro" id="IPR036291">
    <property type="entry name" value="NAD(P)-bd_dom_sf"/>
</dbReference>
<name>A0A1U7J820_9CYAN</name>